<name>A0A0A7I561_9BIFI</name>
<protein>
    <recommendedName>
        <fullName evidence="4">Lipoprotein</fullName>
    </recommendedName>
</protein>
<dbReference type="EMBL" id="CP007456">
    <property type="protein sequence ID" value="AIZ15181.1"/>
    <property type="molecule type" value="Genomic_DNA"/>
</dbReference>
<dbReference type="OrthoDB" id="3235500at2"/>
<dbReference type="KEGG" id="bka:AH68_09200"/>
<dbReference type="Proteomes" id="UP000030625">
    <property type="component" value="Chromosome"/>
</dbReference>
<gene>
    <name evidence="2" type="ORF">AH68_09200</name>
</gene>
<proteinExistence type="predicted"/>
<evidence type="ECO:0000313" key="3">
    <source>
        <dbReference type="Proteomes" id="UP000030625"/>
    </source>
</evidence>
<dbReference type="AlphaFoldDB" id="A0A0A7I561"/>
<evidence type="ECO:0000256" key="1">
    <source>
        <dbReference type="SAM" id="SignalP"/>
    </source>
</evidence>
<dbReference type="HOGENOM" id="CLU_081212_0_0_11"/>
<keyword evidence="1" id="KW-0732">Signal</keyword>
<evidence type="ECO:0008006" key="4">
    <source>
        <dbReference type="Google" id="ProtNLM"/>
    </source>
</evidence>
<dbReference type="STRING" id="1447716.AH68_09200"/>
<evidence type="ECO:0000313" key="2">
    <source>
        <dbReference type="EMBL" id="AIZ15181.1"/>
    </source>
</evidence>
<sequence length="229" mass="24294">MTITPSSSTARPTALRRAAVLLSCMGLLASLTACSTPWGGTDVGDTQASGARIAPSMDALFDQYLAKDTLSQFERDVLQRAKKTGRISAEDYETAHDKQAACMAENGWREQTRKLSNGLYQTTGVTPVPSTDAEVNKYMETSNTCSEGVSKVIESIYQLQQGNPGLLADPYETAVECLKKGNLVDKAYTGRKLENALSKDGTSKGLTFDASSDAAQSCFAGAGLAVNIG</sequence>
<reference evidence="2 3" key="1">
    <citation type="journal article" date="2015" name="Genome Announc.">
        <title>Complete and Assembled Genome Sequence of Bifidobacterium kashiwanohense PV20-2, Isolated from the Feces of an Anemic Kenyan Infant.</title>
        <authorList>
            <person name="Vazquez-Gutierrez P."/>
            <person name="Lacroix C."/>
            <person name="Chassard C."/>
            <person name="Klumpp J."/>
            <person name="Jans C."/>
            <person name="Stevens M.J."/>
        </authorList>
    </citation>
    <scope>NUCLEOTIDE SEQUENCE [LARGE SCALE GENOMIC DNA]</scope>
    <source>
        <strain evidence="2 3">PV20-2</strain>
    </source>
</reference>
<feature type="chain" id="PRO_5002029885" description="Lipoprotein" evidence="1">
    <location>
        <begin position="36"/>
        <end position="229"/>
    </location>
</feature>
<accession>A0A0A7I561</accession>
<organism evidence="2 3">
    <name type="scientific">Bifidobacterium catenulatum PV20-2</name>
    <dbReference type="NCBI Taxonomy" id="1447716"/>
    <lineage>
        <taxon>Bacteria</taxon>
        <taxon>Bacillati</taxon>
        <taxon>Actinomycetota</taxon>
        <taxon>Actinomycetes</taxon>
        <taxon>Bifidobacteriales</taxon>
        <taxon>Bifidobacteriaceae</taxon>
        <taxon>Bifidobacterium</taxon>
    </lineage>
</organism>
<feature type="signal peptide" evidence="1">
    <location>
        <begin position="1"/>
        <end position="35"/>
    </location>
</feature>